<proteinExistence type="predicted"/>
<keyword evidence="1" id="KW-0472">Membrane</keyword>
<keyword evidence="1" id="KW-0812">Transmembrane</keyword>
<reference evidence="2 3" key="1">
    <citation type="submission" date="2019-03" db="EMBL/GenBank/DDBJ databases">
        <authorList>
            <consortium name="Pathogen Informatics"/>
        </authorList>
    </citation>
    <scope>NUCLEOTIDE SEQUENCE [LARGE SCALE GENOMIC DNA]</scope>
    <source>
        <strain evidence="2 3">NCTC12998</strain>
    </source>
</reference>
<gene>
    <name evidence="2" type="ORF">NCTC12998_05405</name>
</gene>
<name>A0A485C2T2_RAOPL</name>
<accession>A0A485C2T2</accession>
<feature type="transmembrane region" description="Helical" evidence="1">
    <location>
        <begin position="20"/>
        <end position="39"/>
    </location>
</feature>
<sequence length="48" mass="5360">MLDWKSLTTDVAAGVGIQNWALASGSLTLLSVAMMWMFIRVISRRPHK</sequence>
<evidence type="ECO:0000313" key="2">
    <source>
        <dbReference type="EMBL" id="VFS79820.1"/>
    </source>
</evidence>
<evidence type="ECO:0000256" key="1">
    <source>
        <dbReference type="SAM" id="Phobius"/>
    </source>
</evidence>
<organism evidence="2 3">
    <name type="scientific">Raoultella planticola</name>
    <name type="common">Klebsiella planticola</name>
    <dbReference type="NCBI Taxonomy" id="575"/>
    <lineage>
        <taxon>Bacteria</taxon>
        <taxon>Pseudomonadati</taxon>
        <taxon>Pseudomonadota</taxon>
        <taxon>Gammaproteobacteria</taxon>
        <taxon>Enterobacterales</taxon>
        <taxon>Enterobacteriaceae</taxon>
        <taxon>Klebsiella/Raoultella group</taxon>
        <taxon>Raoultella</taxon>
    </lineage>
</organism>
<dbReference type="Proteomes" id="UP000345637">
    <property type="component" value="Unassembled WGS sequence"/>
</dbReference>
<dbReference type="AlphaFoldDB" id="A0A485C2T2"/>
<keyword evidence="1" id="KW-1133">Transmembrane helix</keyword>
<evidence type="ECO:0000313" key="3">
    <source>
        <dbReference type="Proteomes" id="UP000345637"/>
    </source>
</evidence>
<protein>
    <submittedName>
        <fullName evidence="2">Uncharacterized protein</fullName>
    </submittedName>
</protein>
<dbReference type="EMBL" id="CAADJE010000025">
    <property type="protein sequence ID" value="VFS79820.1"/>
    <property type="molecule type" value="Genomic_DNA"/>
</dbReference>